<feature type="domain" description="SWIM-type" evidence="1">
    <location>
        <begin position="42"/>
        <end position="80"/>
    </location>
</feature>
<dbReference type="AlphaFoldDB" id="A0A382Q6K9"/>
<evidence type="ECO:0000313" key="2">
    <source>
        <dbReference type="EMBL" id="SVC81234.1"/>
    </source>
</evidence>
<accession>A0A382Q6K9</accession>
<organism evidence="2">
    <name type="scientific">marine metagenome</name>
    <dbReference type="NCBI Taxonomy" id="408172"/>
    <lineage>
        <taxon>unclassified sequences</taxon>
        <taxon>metagenomes</taxon>
        <taxon>ecological metagenomes</taxon>
    </lineage>
</organism>
<dbReference type="Pfam" id="PF04434">
    <property type="entry name" value="SWIM"/>
    <property type="match status" value="1"/>
</dbReference>
<sequence length="85" mass="9607">MVGVDRDMAALAIAMANKIECKGDYRWIVEGTKKGSKYNICYMGRTSLLGGSEVWTCQCLDYRRYKHDCKHIRAVRAFRALKGGA</sequence>
<name>A0A382Q6K9_9ZZZZ</name>
<evidence type="ECO:0000259" key="1">
    <source>
        <dbReference type="PROSITE" id="PS50966"/>
    </source>
</evidence>
<dbReference type="PROSITE" id="PS50966">
    <property type="entry name" value="ZF_SWIM"/>
    <property type="match status" value="1"/>
</dbReference>
<gene>
    <name evidence="2" type="ORF">METZ01_LOCUS334088</name>
</gene>
<dbReference type="EMBL" id="UINC01112351">
    <property type="protein sequence ID" value="SVC81234.1"/>
    <property type="molecule type" value="Genomic_DNA"/>
</dbReference>
<protein>
    <recommendedName>
        <fullName evidence="1">SWIM-type domain-containing protein</fullName>
    </recommendedName>
</protein>
<proteinExistence type="predicted"/>
<dbReference type="GO" id="GO:0008270">
    <property type="term" value="F:zinc ion binding"/>
    <property type="evidence" value="ECO:0007669"/>
    <property type="project" value="InterPro"/>
</dbReference>
<reference evidence="2" key="1">
    <citation type="submission" date="2018-05" db="EMBL/GenBank/DDBJ databases">
        <authorList>
            <person name="Lanie J.A."/>
            <person name="Ng W.-L."/>
            <person name="Kazmierczak K.M."/>
            <person name="Andrzejewski T.M."/>
            <person name="Davidsen T.M."/>
            <person name="Wayne K.J."/>
            <person name="Tettelin H."/>
            <person name="Glass J.I."/>
            <person name="Rusch D."/>
            <person name="Podicherti R."/>
            <person name="Tsui H.-C.T."/>
            <person name="Winkler M.E."/>
        </authorList>
    </citation>
    <scope>NUCLEOTIDE SEQUENCE</scope>
</reference>
<dbReference type="InterPro" id="IPR007527">
    <property type="entry name" value="Znf_SWIM"/>
</dbReference>